<keyword evidence="2" id="KW-0812">Transmembrane</keyword>
<feature type="region of interest" description="Disordered" evidence="1">
    <location>
        <begin position="70"/>
        <end position="97"/>
    </location>
</feature>
<evidence type="ECO:0008006" key="5">
    <source>
        <dbReference type="Google" id="ProtNLM"/>
    </source>
</evidence>
<organism evidence="3 4">
    <name type="scientific">Thanatephorus cucumeris (strain AG1-IA)</name>
    <name type="common">Rice sheath blight fungus</name>
    <name type="synonym">Rhizoctonia solani</name>
    <dbReference type="NCBI Taxonomy" id="983506"/>
    <lineage>
        <taxon>Eukaryota</taxon>
        <taxon>Fungi</taxon>
        <taxon>Dikarya</taxon>
        <taxon>Basidiomycota</taxon>
        <taxon>Agaricomycotina</taxon>
        <taxon>Agaricomycetes</taxon>
        <taxon>Cantharellales</taxon>
        <taxon>Ceratobasidiaceae</taxon>
        <taxon>Rhizoctonia</taxon>
        <taxon>Rhizoctonia solani AG-1</taxon>
    </lineage>
</organism>
<dbReference type="EMBL" id="AFRT01000338">
    <property type="protein sequence ID" value="ELU44362.1"/>
    <property type="molecule type" value="Genomic_DNA"/>
</dbReference>
<protein>
    <recommendedName>
        <fullName evidence="5">Transmembrane protein</fullName>
    </recommendedName>
</protein>
<evidence type="ECO:0000256" key="2">
    <source>
        <dbReference type="SAM" id="Phobius"/>
    </source>
</evidence>
<evidence type="ECO:0000313" key="3">
    <source>
        <dbReference type="EMBL" id="ELU44362.1"/>
    </source>
</evidence>
<keyword evidence="4" id="KW-1185">Reference proteome</keyword>
<dbReference type="Proteomes" id="UP000011668">
    <property type="component" value="Unassembled WGS sequence"/>
</dbReference>
<dbReference type="HOGENOM" id="CLU_1235636_0_0_1"/>
<reference evidence="3 4" key="1">
    <citation type="journal article" date="2013" name="Nat. Commun.">
        <title>The evolution and pathogenic mechanisms of the rice sheath blight pathogen.</title>
        <authorList>
            <person name="Zheng A."/>
            <person name="Lin R."/>
            <person name="Xu L."/>
            <person name="Qin P."/>
            <person name="Tang C."/>
            <person name="Ai P."/>
            <person name="Zhang D."/>
            <person name="Liu Y."/>
            <person name="Sun Z."/>
            <person name="Feng H."/>
            <person name="Wang Y."/>
            <person name="Chen Y."/>
            <person name="Liang X."/>
            <person name="Fu R."/>
            <person name="Li Q."/>
            <person name="Zhang J."/>
            <person name="Yu X."/>
            <person name="Xie Z."/>
            <person name="Ding L."/>
            <person name="Guan P."/>
            <person name="Tang J."/>
            <person name="Liang Y."/>
            <person name="Wang S."/>
            <person name="Deng Q."/>
            <person name="Li S."/>
            <person name="Zhu J."/>
            <person name="Wang L."/>
            <person name="Liu H."/>
            <person name="Li P."/>
        </authorList>
    </citation>
    <scope>NUCLEOTIDE SEQUENCE [LARGE SCALE GENOMIC DNA]</scope>
    <source>
        <strain evidence="4">AG-1 IA</strain>
    </source>
</reference>
<feature type="transmembrane region" description="Helical" evidence="2">
    <location>
        <begin position="24"/>
        <end position="45"/>
    </location>
</feature>
<proteinExistence type="predicted"/>
<dbReference type="AlphaFoldDB" id="L8X5J2"/>
<gene>
    <name evidence="3" type="ORF">AG1IA_01607</name>
</gene>
<feature type="compositionally biased region" description="Polar residues" evidence="1">
    <location>
        <begin position="78"/>
        <end position="91"/>
    </location>
</feature>
<comment type="caution">
    <text evidence="3">The sequence shown here is derived from an EMBL/GenBank/DDBJ whole genome shotgun (WGS) entry which is preliminary data.</text>
</comment>
<sequence>MNADHHHLDDLDTEPPKRTGLPPVAKYVCGAAFILSAGLAVPFFYAKSRAVGPKTGVHISRNVAGGPSAGLLGRPSHLGSTPTLTRTSGPKNPTDEPPADTLGAIKHAFKALGAATLIVGTTTGLGVLAVVVGMGITTVSIVNINVDVGQFHTLMRSLVRSSFPELNATLHGVPDTAAQGRVEVWDKERVEKALEEAYATGGVRAWIAEARIQLERERAVAQKFAEWQNQKRA</sequence>
<evidence type="ECO:0000256" key="1">
    <source>
        <dbReference type="SAM" id="MobiDB-lite"/>
    </source>
</evidence>
<accession>L8X5J2</accession>
<keyword evidence="2" id="KW-0472">Membrane</keyword>
<name>L8X5J2_THACA</name>
<evidence type="ECO:0000313" key="4">
    <source>
        <dbReference type="Proteomes" id="UP000011668"/>
    </source>
</evidence>
<keyword evidence="2" id="KW-1133">Transmembrane helix</keyword>
<dbReference type="OrthoDB" id="3252443at2759"/>
<feature type="transmembrane region" description="Helical" evidence="2">
    <location>
        <begin position="111"/>
        <end position="136"/>
    </location>
</feature>